<dbReference type="PANTHER" id="PTHR42951:SF4">
    <property type="entry name" value="ACYL-COENZYME A THIOESTERASE MBLAC2"/>
    <property type="match status" value="1"/>
</dbReference>
<dbReference type="NCBIfam" id="TIGR04559">
    <property type="entry name" value="SoxH_rel_PQQ_2"/>
    <property type="match status" value="1"/>
</dbReference>
<evidence type="ECO:0000256" key="2">
    <source>
        <dbReference type="SAM" id="SignalP"/>
    </source>
</evidence>
<sequence>MSPCRRAGWALLLAAVWLAGCAGDPRGGAAAAAAAPLSLEVVAAGVYVHRGEQQEFDETNRGDVANVGFVVGDRCVAVIDTGSTLEVGRRLLAAVRSVTAKPVCFVVNTHMHPDHVLGNAAFEGVDGGPVFVGHARLPGALAVRAGSYLRAVQRDVGPPAEGTRVLLPSRLVEQQDSLDLGGRRLLLRAWPTAHTDNDLTVWDEATRTLWTGDLLFVGRIPAIDGRLSGWLAACRELALSPAERLVPGHGDFHGAWRDTLARQTDYLEAVQAQVRSAIKAGRTLPEMLAQDAAADATAGRSAWALYDQYHRRNLTAAYAELEWE</sequence>
<dbReference type="Proteomes" id="UP000007883">
    <property type="component" value="Chromosome"/>
</dbReference>
<dbReference type="PANTHER" id="PTHR42951">
    <property type="entry name" value="METALLO-BETA-LACTAMASE DOMAIN-CONTAINING"/>
    <property type="match status" value="1"/>
</dbReference>
<dbReference type="STRING" id="983917.RGE_29700"/>
<dbReference type="Pfam" id="PF00753">
    <property type="entry name" value="Lactamase_B"/>
    <property type="match status" value="1"/>
</dbReference>
<keyword evidence="5" id="KW-1185">Reference proteome</keyword>
<reference evidence="4 5" key="1">
    <citation type="journal article" date="2012" name="J. Bacteriol.">
        <title>Complete genome sequence of phototrophic betaproteobacterium Rubrivivax gelatinosus IL144.</title>
        <authorList>
            <person name="Nagashima S."/>
            <person name="Kamimura A."/>
            <person name="Shimizu T."/>
            <person name="Nakamura-isaki S."/>
            <person name="Aono E."/>
            <person name="Sakamoto K."/>
            <person name="Ichikawa N."/>
            <person name="Nakazawa H."/>
            <person name="Sekine M."/>
            <person name="Yamazaki S."/>
            <person name="Fujita N."/>
            <person name="Shimada K."/>
            <person name="Hanada S."/>
            <person name="Nagashima K.V.P."/>
        </authorList>
    </citation>
    <scope>NUCLEOTIDE SEQUENCE [LARGE SCALE GENOMIC DNA]</scope>
    <source>
        <strain evidence="5">NBRC 100245 / IL144</strain>
    </source>
</reference>
<dbReference type="InterPro" id="IPR050855">
    <property type="entry name" value="NDM-1-like"/>
</dbReference>
<gene>
    <name evidence="4" type="ordered locus">RGE_29700</name>
</gene>
<dbReference type="HOGENOM" id="CLU_056342_0_0_4"/>
<evidence type="ECO:0000259" key="3">
    <source>
        <dbReference type="SMART" id="SM00849"/>
    </source>
</evidence>
<accession>I0HTH2</accession>
<dbReference type="PATRIC" id="fig|983917.3.peg.2898"/>
<dbReference type="GO" id="GO:0017001">
    <property type="term" value="P:antibiotic catabolic process"/>
    <property type="evidence" value="ECO:0007669"/>
    <property type="project" value="UniProtKB-ARBA"/>
</dbReference>
<feature type="chain" id="PRO_5003629234" evidence="2">
    <location>
        <begin position="23"/>
        <end position="324"/>
    </location>
</feature>
<feature type="signal peptide" evidence="2">
    <location>
        <begin position="1"/>
        <end position="22"/>
    </location>
</feature>
<feature type="domain" description="Metallo-beta-lactamase" evidence="3">
    <location>
        <begin position="64"/>
        <end position="249"/>
    </location>
</feature>
<name>I0HTH2_RUBGI</name>
<dbReference type="SUPFAM" id="SSF56281">
    <property type="entry name" value="Metallo-hydrolase/oxidoreductase"/>
    <property type="match status" value="1"/>
</dbReference>
<dbReference type="EMBL" id="AP012320">
    <property type="protein sequence ID" value="BAL96309.1"/>
    <property type="molecule type" value="Genomic_DNA"/>
</dbReference>
<evidence type="ECO:0000313" key="5">
    <source>
        <dbReference type="Proteomes" id="UP000007883"/>
    </source>
</evidence>
<protein>
    <submittedName>
        <fullName evidence="4">Putative hydrolase</fullName>
    </submittedName>
</protein>
<dbReference type="CDD" id="cd16282">
    <property type="entry name" value="metallo-hydrolase-like_MBL-fold"/>
    <property type="match status" value="1"/>
</dbReference>
<dbReference type="SMART" id="SM00849">
    <property type="entry name" value="Lactamase_B"/>
    <property type="match status" value="1"/>
</dbReference>
<dbReference type="AlphaFoldDB" id="I0HTH2"/>
<keyword evidence="4" id="KW-0378">Hydrolase</keyword>
<evidence type="ECO:0000256" key="1">
    <source>
        <dbReference type="ARBA" id="ARBA00005250"/>
    </source>
</evidence>
<dbReference type="InterPro" id="IPR036866">
    <property type="entry name" value="RibonucZ/Hydroxyglut_hydro"/>
</dbReference>
<evidence type="ECO:0000313" key="4">
    <source>
        <dbReference type="EMBL" id="BAL96309.1"/>
    </source>
</evidence>
<dbReference type="PROSITE" id="PS51257">
    <property type="entry name" value="PROKAR_LIPOPROTEIN"/>
    <property type="match status" value="1"/>
</dbReference>
<dbReference type="KEGG" id="rge:RGE_29700"/>
<dbReference type="eggNOG" id="COG0491">
    <property type="taxonomic scope" value="Bacteria"/>
</dbReference>
<dbReference type="GO" id="GO:0016787">
    <property type="term" value="F:hydrolase activity"/>
    <property type="evidence" value="ECO:0007669"/>
    <property type="project" value="UniProtKB-KW"/>
</dbReference>
<proteinExistence type="inferred from homology"/>
<dbReference type="InterPro" id="IPR001279">
    <property type="entry name" value="Metallo-B-lactamas"/>
</dbReference>
<comment type="similarity">
    <text evidence="1">Belongs to the metallo-beta-lactamase superfamily. Class-B beta-lactamase family.</text>
</comment>
<keyword evidence="2" id="KW-0732">Signal</keyword>
<dbReference type="InterPro" id="IPR030829">
    <property type="entry name" value="SoxH-rel_PQQ_2"/>
</dbReference>
<organism evidence="4 5">
    <name type="scientific">Rubrivivax gelatinosus (strain NBRC 100245 / IL144)</name>
    <dbReference type="NCBI Taxonomy" id="983917"/>
    <lineage>
        <taxon>Bacteria</taxon>
        <taxon>Pseudomonadati</taxon>
        <taxon>Pseudomonadota</taxon>
        <taxon>Betaproteobacteria</taxon>
        <taxon>Burkholderiales</taxon>
        <taxon>Sphaerotilaceae</taxon>
        <taxon>Rubrivivax</taxon>
    </lineage>
</organism>
<dbReference type="Gene3D" id="3.60.15.10">
    <property type="entry name" value="Ribonuclease Z/Hydroxyacylglutathione hydrolase-like"/>
    <property type="match status" value="1"/>
</dbReference>